<dbReference type="InterPro" id="IPR020456">
    <property type="entry name" value="Acylphosphatase"/>
</dbReference>
<proteinExistence type="inferred from homology"/>
<dbReference type="PRINTS" id="PR00112">
    <property type="entry name" value="ACYLPHPHTASE"/>
</dbReference>
<dbReference type="GO" id="GO:0003998">
    <property type="term" value="F:acylphosphatase activity"/>
    <property type="evidence" value="ECO:0007669"/>
    <property type="project" value="UniProtKB-EC"/>
</dbReference>
<comment type="caution">
    <text evidence="4">The sequence shown here is derived from an EMBL/GenBank/DDBJ whole genome shotgun (WGS) entry which is preliminary data.</text>
</comment>
<gene>
    <name evidence="4" type="ORF">ENM42_01495</name>
</gene>
<dbReference type="InterPro" id="IPR001792">
    <property type="entry name" value="Acylphosphatase-like_dom"/>
</dbReference>
<feature type="active site" evidence="1">
    <location>
        <position position="20"/>
    </location>
</feature>
<evidence type="ECO:0000259" key="3">
    <source>
        <dbReference type="PROSITE" id="PS51160"/>
    </source>
</evidence>
<dbReference type="AlphaFoldDB" id="A0A7C5Y9H6"/>
<accession>A0A7C5Y9H6</accession>
<dbReference type="InterPro" id="IPR036046">
    <property type="entry name" value="Acylphosphatase-like_dom_sf"/>
</dbReference>
<feature type="domain" description="Acylphosphatase-like" evidence="3">
    <location>
        <begin position="5"/>
        <end position="69"/>
    </location>
</feature>
<dbReference type="SUPFAM" id="SSF54975">
    <property type="entry name" value="Acylphosphatase/BLUF domain-like"/>
    <property type="match status" value="1"/>
</dbReference>
<dbReference type="PROSITE" id="PS51160">
    <property type="entry name" value="ACYLPHOSPHATASE_3"/>
    <property type="match status" value="1"/>
</dbReference>
<organism evidence="4">
    <name type="scientific">Caldiarchaeum subterraneum</name>
    <dbReference type="NCBI Taxonomy" id="311458"/>
    <lineage>
        <taxon>Archaea</taxon>
        <taxon>Nitrososphaerota</taxon>
        <taxon>Candidatus Caldarchaeales</taxon>
        <taxon>Candidatus Caldarchaeaceae</taxon>
        <taxon>Candidatus Caldarchaeum</taxon>
    </lineage>
</organism>
<dbReference type="EC" id="3.6.1.7" evidence="1"/>
<dbReference type="Pfam" id="PF00708">
    <property type="entry name" value="Acylphosphatase"/>
    <property type="match status" value="1"/>
</dbReference>
<evidence type="ECO:0000256" key="2">
    <source>
        <dbReference type="RuleBase" id="RU004168"/>
    </source>
</evidence>
<dbReference type="PANTHER" id="PTHR47268">
    <property type="entry name" value="ACYLPHOSPHATASE"/>
    <property type="match status" value="1"/>
</dbReference>
<dbReference type="InterPro" id="IPR017968">
    <property type="entry name" value="Acylphosphatase_CS"/>
</dbReference>
<dbReference type="EMBL" id="DRXS01000079">
    <property type="protein sequence ID" value="HHR40482.1"/>
    <property type="molecule type" value="Genomic_DNA"/>
</dbReference>
<dbReference type="PROSITE" id="PS00150">
    <property type="entry name" value="ACYLPHOSPHATASE_1"/>
    <property type="match status" value="1"/>
</dbReference>
<reference evidence="4" key="1">
    <citation type="journal article" date="2020" name="mSystems">
        <title>Genome- and Community-Level Interaction Insights into Carbon Utilization and Element Cycling Functions of Hydrothermarchaeota in Hydrothermal Sediment.</title>
        <authorList>
            <person name="Zhou Z."/>
            <person name="Liu Y."/>
            <person name="Xu W."/>
            <person name="Pan J."/>
            <person name="Luo Z.H."/>
            <person name="Li M."/>
        </authorList>
    </citation>
    <scope>NUCLEOTIDE SEQUENCE [LARGE SCALE GENOMIC DNA]</scope>
    <source>
        <strain evidence="4">SpSt-1084</strain>
    </source>
</reference>
<dbReference type="Gene3D" id="3.30.70.100">
    <property type="match status" value="1"/>
</dbReference>
<feature type="active site" evidence="1">
    <location>
        <position position="38"/>
    </location>
</feature>
<evidence type="ECO:0000313" key="4">
    <source>
        <dbReference type="EMBL" id="HHR40482.1"/>
    </source>
</evidence>
<keyword evidence="1" id="KW-0378">Hydrolase</keyword>
<comment type="catalytic activity">
    <reaction evidence="1">
        <text>an acyl phosphate + H2O = a carboxylate + phosphate + H(+)</text>
        <dbReference type="Rhea" id="RHEA:14965"/>
        <dbReference type="ChEBI" id="CHEBI:15377"/>
        <dbReference type="ChEBI" id="CHEBI:15378"/>
        <dbReference type="ChEBI" id="CHEBI:29067"/>
        <dbReference type="ChEBI" id="CHEBI:43474"/>
        <dbReference type="ChEBI" id="CHEBI:59918"/>
        <dbReference type="EC" id="3.6.1.7"/>
    </reaction>
</comment>
<name>A0A7C5Y9H6_CALS0</name>
<sequence>MARTSVRVRVYGRVQGVWFRSSMKEMADELGLDGCVRNVEDGSVEAVIAGDEEKVNKLVEWCRVGPPPFPFWATGPKIHHSLTT</sequence>
<comment type="similarity">
    <text evidence="2">Belongs to the acylphosphatase family.</text>
</comment>
<evidence type="ECO:0000256" key="1">
    <source>
        <dbReference type="PROSITE-ProRule" id="PRU00520"/>
    </source>
</evidence>
<protein>
    <recommendedName>
        <fullName evidence="1">acylphosphatase</fullName>
        <ecNumber evidence="1">3.6.1.7</ecNumber>
    </recommendedName>
</protein>
<dbReference type="PANTHER" id="PTHR47268:SF4">
    <property type="entry name" value="ACYLPHOSPHATASE"/>
    <property type="match status" value="1"/>
</dbReference>